<keyword evidence="2" id="KW-1185">Reference proteome</keyword>
<name>A7EAH4_SCLS1</name>
<dbReference type="HOGENOM" id="CLU_1023635_0_0_1"/>
<dbReference type="InParanoid" id="A7EAH4"/>
<organism evidence="1 2">
    <name type="scientific">Sclerotinia sclerotiorum (strain ATCC 18683 / 1980 / Ss-1)</name>
    <name type="common">White mold</name>
    <name type="synonym">Whetzelinia sclerotiorum</name>
    <dbReference type="NCBI Taxonomy" id="665079"/>
    <lineage>
        <taxon>Eukaryota</taxon>
        <taxon>Fungi</taxon>
        <taxon>Dikarya</taxon>
        <taxon>Ascomycota</taxon>
        <taxon>Pezizomycotina</taxon>
        <taxon>Leotiomycetes</taxon>
        <taxon>Helotiales</taxon>
        <taxon>Sclerotiniaceae</taxon>
        <taxon>Sclerotinia</taxon>
    </lineage>
</organism>
<dbReference type="AlphaFoldDB" id="A7EAH4"/>
<accession>A7EAH4</accession>
<protein>
    <submittedName>
        <fullName evidence="1">Uncharacterized protein</fullName>
    </submittedName>
</protein>
<evidence type="ECO:0000313" key="1">
    <source>
        <dbReference type="EMBL" id="EDN99452.1"/>
    </source>
</evidence>
<evidence type="ECO:0000313" key="2">
    <source>
        <dbReference type="Proteomes" id="UP000001312"/>
    </source>
</evidence>
<dbReference type="RefSeq" id="XP_001596090.1">
    <property type="nucleotide sequence ID" value="XM_001596040.1"/>
</dbReference>
<reference evidence="2" key="1">
    <citation type="journal article" date="2011" name="PLoS Genet.">
        <title>Genomic analysis of the necrotrophic fungal pathogens Sclerotinia sclerotiorum and Botrytis cinerea.</title>
        <authorList>
            <person name="Amselem J."/>
            <person name="Cuomo C.A."/>
            <person name="van Kan J.A."/>
            <person name="Viaud M."/>
            <person name="Benito E.P."/>
            <person name="Couloux A."/>
            <person name="Coutinho P.M."/>
            <person name="de Vries R.P."/>
            <person name="Dyer P.S."/>
            <person name="Fillinger S."/>
            <person name="Fournier E."/>
            <person name="Gout L."/>
            <person name="Hahn M."/>
            <person name="Kohn L."/>
            <person name="Lapalu N."/>
            <person name="Plummer K.M."/>
            <person name="Pradier J.M."/>
            <person name="Quevillon E."/>
            <person name="Sharon A."/>
            <person name="Simon A."/>
            <person name="ten Have A."/>
            <person name="Tudzynski B."/>
            <person name="Tudzynski P."/>
            <person name="Wincker P."/>
            <person name="Andrew M."/>
            <person name="Anthouard V."/>
            <person name="Beever R.E."/>
            <person name="Beffa R."/>
            <person name="Benoit I."/>
            <person name="Bouzid O."/>
            <person name="Brault B."/>
            <person name="Chen Z."/>
            <person name="Choquer M."/>
            <person name="Collemare J."/>
            <person name="Cotton P."/>
            <person name="Danchin E.G."/>
            <person name="Da Silva C."/>
            <person name="Gautier A."/>
            <person name="Giraud C."/>
            <person name="Giraud T."/>
            <person name="Gonzalez C."/>
            <person name="Grossetete S."/>
            <person name="Guldener U."/>
            <person name="Henrissat B."/>
            <person name="Howlett B.J."/>
            <person name="Kodira C."/>
            <person name="Kretschmer M."/>
            <person name="Lappartient A."/>
            <person name="Leroch M."/>
            <person name="Levis C."/>
            <person name="Mauceli E."/>
            <person name="Neuveglise C."/>
            <person name="Oeser B."/>
            <person name="Pearson M."/>
            <person name="Poulain J."/>
            <person name="Poussereau N."/>
            <person name="Quesneville H."/>
            <person name="Rascle C."/>
            <person name="Schumacher J."/>
            <person name="Segurens B."/>
            <person name="Sexton A."/>
            <person name="Silva E."/>
            <person name="Sirven C."/>
            <person name="Soanes D.M."/>
            <person name="Talbot N.J."/>
            <person name="Templeton M."/>
            <person name="Yandava C."/>
            <person name="Yarden O."/>
            <person name="Zeng Q."/>
            <person name="Rollins J.A."/>
            <person name="Lebrun M.H."/>
            <person name="Dickman M."/>
        </authorList>
    </citation>
    <scope>NUCLEOTIDE SEQUENCE [LARGE SCALE GENOMIC DNA]</scope>
    <source>
        <strain evidence="2">ATCC 18683 / 1980 / Ss-1</strain>
    </source>
</reference>
<sequence length="272" mass="31061">MTTNIRLFLLSSFSSLPILQNGPIHSPISSSSLKDYSMFGAQTLKSRPSRTIVENIPRPFNHNEKFILEIHEKQGTKTEEFDIFLADFFEKYNGPSNRDTVLIWGFEKELAQKIYNIAERHSSPPTLVYSPTDATIPICNKCVQPFCRHRQYNSEFLSKYRGLLRSVKEKVNDQLEIWDISKWKTQEEKLEKNVGIFGITVKVLGKFVGAAARAVFTFACASLSFSAVLEAKEFFDYPNLPMKFEPSEKKVGLSHYQLVKVHKTLALRGALI</sequence>
<dbReference type="Proteomes" id="UP000001312">
    <property type="component" value="Unassembled WGS sequence"/>
</dbReference>
<gene>
    <name evidence="1" type="ORF">SS1G_02306</name>
</gene>
<dbReference type="KEGG" id="ssl:SS1G_02306"/>
<proteinExistence type="predicted"/>
<dbReference type="GeneID" id="5492218"/>
<dbReference type="EMBL" id="CH476623">
    <property type="protein sequence ID" value="EDN99452.1"/>
    <property type="molecule type" value="Genomic_DNA"/>
</dbReference>